<dbReference type="STRING" id="1502745.SAMN02799620_04250"/>
<dbReference type="SUPFAM" id="SSF56747">
    <property type="entry name" value="Prim-pol domain"/>
    <property type="match status" value="1"/>
</dbReference>
<dbReference type="Pfam" id="PF13481">
    <property type="entry name" value="AAA_25"/>
    <property type="match status" value="1"/>
</dbReference>
<proteinExistence type="predicted"/>
<dbReference type="InterPro" id="IPR015330">
    <property type="entry name" value="DNA_primase/pol_bifunc_N"/>
</dbReference>
<reference evidence="4" key="1">
    <citation type="submission" date="2016-10" db="EMBL/GenBank/DDBJ databases">
        <authorList>
            <person name="Varghese N."/>
            <person name="Submissions S."/>
        </authorList>
    </citation>
    <scope>NUCLEOTIDE SEQUENCE [LARGE SCALE GENOMIC DNA]</scope>
    <source>
        <strain evidence="4">UNC267MFSha1.1M11</strain>
    </source>
</reference>
<protein>
    <submittedName>
        <fullName evidence="3">Bifunctional DNA primase/polymerase, N-terminal</fullName>
    </submittedName>
</protein>
<dbReference type="RefSeq" id="WP_090360740.1">
    <property type="nucleotide sequence ID" value="NZ_FMUB01000009.1"/>
</dbReference>
<dbReference type="SUPFAM" id="SSF52540">
    <property type="entry name" value="P-loop containing nucleoside triphosphate hydrolases"/>
    <property type="match status" value="1"/>
</dbReference>
<feature type="region of interest" description="Disordered" evidence="1">
    <location>
        <begin position="1"/>
        <end position="28"/>
    </location>
</feature>
<dbReference type="InterPro" id="IPR027417">
    <property type="entry name" value="P-loop_NTPase"/>
</dbReference>
<feature type="compositionally biased region" description="Polar residues" evidence="1">
    <location>
        <begin position="13"/>
        <end position="22"/>
    </location>
</feature>
<evidence type="ECO:0000313" key="4">
    <source>
        <dbReference type="Proteomes" id="UP000199707"/>
    </source>
</evidence>
<name>A0A1G4WQ30_9MYCO</name>
<dbReference type="SMART" id="SM00943">
    <property type="entry name" value="Prim-Pol"/>
    <property type="match status" value="1"/>
</dbReference>
<accession>A0A1G4WQ30</accession>
<evidence type="ECO:0000259" key="2">
    <source>
        <dbReference type="SMART" id="SM00943"/>
    </source>
</evidence>
<organism evidence="3 4">
    <name type="scientific">Mycolicibacterium fluoranthenivorans</name>
    <dbReference type="NCBI Taxonomy" id="258505"/>
    <lineage>
        <taxon>Bacteria</taxon>
        <taxon>Bacillati</taxon>
        <taxon>Actinomycetota</taxon>
        <taxon>Actinomycetes</taxon>
        <taxon>Mycobacteriales</taxon>
        <taxon>Mycobacteriaceae</taxon>
        <taxon>Mycolicibacterium</taxon>
    </lineage>
</organism>
<feature type="domain" description="DNA primase/polymerase bifunctional N-terminal" evidence="2">
    <location>
        <begin position="42"/>
        <end position="214"/>
    </location>
</feature>
<evidence type="ECO:0000256" key="1">
    <source>
        <dbReference type="SAM" id="MobiDB-lite"/>
    </source>
</evidence>
<sequence length="668" mass="71806">MNDDGRPPKEPATANNTSTATVPATGAGARLDSNGVDVLTAALAGAEYGLHVFPVDHPGQPTCVGAHKPENPCDGQRGKHPAVAWSTWAATNTPQMIKDAWAKRGGLCNIGIACGPSGLVVLDEDEQGALQRWCDARGITLPPTYTVDTGRGRHLYFRWDHDVQRIGNGEKAFTGYKINVRGAGGYVVGAASVHVSGAVYTGNGLPMAPLPPEVAGILLAGIQNTNGQNTSGRDFWQPVADPNVTMIADGQRHNALIAYAGRLRGKGLDYAEAEPTFRARWQLCEQPESQIPEAAFHTATCRSPITWEEAQEKLRDIYVRYPAGEDGDPAPAVGRLEQMADDGPPDRPATPTLAGRLLTRSALRDLADPEPLIDNVIDQGTCALLYGHRGTYKSFIALDWALSVATGRPWQGRPTEQRRVLYVAAEGAFGFKGRTDAWEIGWQRPVSDDDFLILPKPVNLTDPGEVAELGALIEWGGYGLVVLDTMARCTVGAEENSAKDIGQVVDQMYRLLNLTPDGRGVVLGVHHTGKDGNRLRGSSAYEAGVDSLYSVKRPDRGGPVILDREKRKDGPESDRHELKLALIDGTNSGVMQAVNLSTLGADKSNKGEQLLSTFVQTFPTTGASKAELRAVSGMPPSTFYRAVNELLKSGDLINTATDKQPFYMMVSK</sequence>
<evidence type="ECO:0000313" key="3">
    <source>
        <dbReference type="EMBL" id="SCX27220.1"/>
    </source>
</evidence>
<gene>
    <name evidence="3" type="ORF">SAMN02799620_04250</name>
</gene>
<dbReference type="EMBL" id="FMUB01000009">
    <property type="protein sequence ID" value="SCX27220.1"/>
    <property type="molecule type" value="Genomic_DNA"/>
</dbReference>
<dbReference type="AlphaFoldDB" id="A0A1G4WQ30"/>
<dbReference type="Gene3D" id="3.40.50.300">
    <property type="entry name" value="P-loop containing nucleotide triphosphate hydrolases"/>
    <property type="match status" value="1"/>
</dbReference>
<dbReference type="CDD" id="cd04859">
    <property type="entry name" value="Prim_Pol"/>
    <property type="match status" value="1"/>
</dbReference>
<dbReference type="Pfam" id="PF09250">
    <property type="entry name" value="Prim-Pol"/>
    <property type="match status" value="1"/>
</dbReference>
<dbReference type="Proteomes" id="UP000199707">
    <property type="component" value="Unassembled WGS sequence"/>
</dbReference>